<dbReference type="EMBL" id="CP042305">
    <property type="protein sequence ID" value="QDZ15090.1"/>
    <property type="molecule type" value="Genomic_DNA"/>
</dbReference>
<evidence type="ECO:0000313" key="7">
    <source>
        <dbReference type="EMBL" id="QDZ15090.1"/>
    </source>
</evidence>
<organism evidence="7 8">
    <name type="scientific">Humibacter ginsenosidimutans</name>
    <dbReference type="NCBI Taxonomy" id="2599293"/>
    <lineage>
        <taxon>Bacteria</taxon>
        <taxon>Bacillati</taxon>
        <taxon>Actinomycetota</taxon>
        <taxon>Actinomycetes</taxon>
        <taxon>Micrococcales</taxon>
        <taxon>Microbacteriaceae</taxon>
        <taxon>Humibacter</taxon>
    </lineage>
</organism>
<feature type="domain" description="K Homology" evidence="6">
    <location>
        <begin position="110"/>
        <end position="175"/>
    </location>
</feature>
<dbReference type="PROSITE" id="PS50084">
    <property type="entry name" value="KH_TYPE_1"/>
    <property type="match status" value="1"/>
</dbReference>
<dbReference type="InterPro" id="IPR036612">
    <property type="entry name" value="KH_dom_type_1_sf"/>
</dbReference>
<gene>
    <name evidence="7" type="ORF">FPZ11_10180</name>
</gene>
<dbReference type="Pfam" id="PF14076">
    <property type="entry name" value="DUF4258"/>
    <property type="match status" value="1"/>
</dbReference>
<evidence type="ECO:0000256" key="1">
    <source>
        <dbReference type="ARBA" id="ARBA00022679"/>
    </source>
</evidence>
<dbReference type="InterPro" id="IPR004088">
    <property type="entry name" value="KH_dom_type_1"/>
</dbReference>
<dbReference type="Proteomes" id="UP000320216">
    <property type="component" value="Chromosome"/>
</dbReference>
<keyword evidence="5" id="KW-0472">Membrane</keyword>
<dbReference type="SMART" id="SM00322">
    <property type="entry name" value="KH"/>
    <property type="match status" value="1"/>
</dbReference>
<evidence type="ECO:0000256" key="2">
    <source>
        <dbReference type="ARBA" id="ARBA00022695"/>
    </source>
</evidence>
<dbReference type="SUPFAM" id="SSF54791">
    <property type="entry name" value="Eukaryotic type KH-domain (KH-domain type I)"/>
    <property type="match status" value="1"/>
</dbReference>
<dbReference type="AlphaFoldDB" id="A0A5B8M6F1"/>
<evidence type="ECO:0000256" key="3">
    <source>
        <dbReference type="ARBA" id="ARBA00022884"/>
    </source>
</evidence>
<dbReference type="CDD" id="cd02393">
    <property type="entry name" value="KH-I_PNPase"/>
    <property type="match status" value="1"/>
</dbReference>
<keyword evidence="1" id="KW-0808">Transferase</keyword>
<sequence>MHASWLWLPIAVVVLALVIVLAVRARRRQGPRARVGASVRYTNHARERMAQRGVTAVQLESVLAKPARVDRDVEENSVRLEGDFDDRVLKVWVAEPWPSAGEIVVKSTAWNHVARFMIPAGAVGRVKGRGGATIRSICLDTGAQISIEKNGAVRIHADDKAAVDAARRKVMSLARR</sequence>
<keyword evidence="5" id="KW-0812">Transmembrane</keyword>
<accession>A0A5B8M6F1</accession>
<dbReference type="RefSeq" id="WP_146320606.1">
    <property type="nucleotide sequence ID" value="NZ_CP042305.1"/>
</dbReference>
<dbReference type="GO" id="GO:0016779">
    <property type="term" value="F:nucleotidyltransferase activity"/>
    <property type="evidence" value="ECO:0007669"/>
    <property type="project" value="UniProtKB-KW"/>
</dbReference>
<evidence type="ECO:0000259" key="6">
    <source>
        <dbReference type="SMART" id="SM00322"/>
    </source>
</evidence>
<keyword evidence="2" id="KW-0548">Nucleotidyltransferase</keyword>
<dbReference type="Pfam" id="PF00013">
    <property type="entry name" value="KH_1"/>
    <property type="match status" value="1"/>
</dbReference>
<keyword evidence="3 4" id="KW-0694">RNA-binding</keyword>
<keyword evidence="8" id="KW-1185">Reference proteome</keyword>
<proteinExistence type="predicted"/>
<feature type="transmembrane region" description="Helical" evidence="5">
    <location>
        <begin position="6"/>
        <end position="25"/>
    </location>
</feature>
<evidence type="ECO:0000256" key="5">
    <source>
        <dbReference type="SAM" id="Phobius"/>
    </source>
</evidence>
<dbReference type="InterPro" id="IPR025354">
    <property type="entry name" value="DUF4258"/>
</dbReference>
<evidence type="ECO:0000256" key="4">
    <source>
        <dbReference type="PROSITE-ProRule" id="PRU00117"/>
    </source>
</evidence>
<protein>
    <submittedName>
        <fullName evidence="7">DUF4258 domain-containing protein</fullName>
    </submittedName>
</protein>
<dbReference type="FunFam" id="3.30.1370.10:FF:000001">
    <property type="entry name" value="Polyribonucleotide nucleotidyltransferase"/>
    <property type="match status" value="1"/>
</dbReference>
<dbReference type="KEGG" id="huw:FPZ11_10180"/>
<reference evidence="7 8" key="1">
    <citation type="submission" date="2019-07" db="EMBL/GenBank/DDBJ databases">
        <title>Full genome sequence of Humibacter sp. WJ7-1.</title>
        <authorList>
            <person name="Im W.-T."/>
        </authorList>
    </citation>
    <scope>NUCLEOTIDE SEQUENCE [LARGE SCALE GENOMIC DNA]</scope>
    <source>
        <strain evidence="7 8">WJ7-1</strain>
    </source>
</reference>
<dbReference type="OrthoDB" id="5117122at2"/>
<dbReference type="GO" id="GO:0003723">
    <property type="term" value="F:RNA binding"/>
    <property type="evidence" value="ECO:0007669"/>
    <property type="project" value="UniProtKB-UniRule"/>
</dbReference>
<dbReference type="InterPro" id="IPR004087">
    <property type="entry name" value="KH_dom"/>
</dbReference>
<dbReference type="Gene3D" id="3.30.1370.10">
    <property type="entry name" value="K Homology domain, type 1"/>
    <property type="match status" value="1"/>
</dbReference>
<name>A0A5B8M6F1_9MICO</name>
<keyword evidence="5" id="KW-1133">Transmembrane helix</keyword>
<evidence type="ECO:0000313" key="8">
    <source>
        <dbReference type="Proteomes" id="UP000320216"/>
    </source>
</evidence>